<protein>
    <submittedName>
        <fullName evidence="1">Uncharacterized protein</fullName>
    </submittedName>
</protein>
<keyword evidence="2" id="KW-1185">Reference proteome</keyword>
<sequence length="258" mass="28865">MAKVLGGLPFLVVLSILAALGGARELHEMSMMERHEQWMSLYGRMYKDEPEKARRFEIFKSNVEFIESFNRDGDKSYRVGINKFSDMANEELRTARNGYKKSPSRSSRITPFQYENVTAVPYSMDRRKKGTVTPIKDQKHCDHGCKGGIKDHAFQFIIKNHGLTIETNYPYKGVDSICKRNKEASHAARITRYEAVPANNEAALLKAAAHQPISVAFDASSSEFMSYSGGIFAGPCGTDLDHRVTVVGYGTTADGTKY</sequence>
<name>A0ACB9QZA3_9MYRT</name>
<comment type="caution">
    <text evidence="1">The sequence shown here is derived from an EMBL/GenBank/DDBJ whole genome shotgun (WGS) entry which is preliminary data.</text>
</comment>
<dbReference type="EMBL" id="CM042883">
    <property type="protein sequence ID" value="KAI4371985.1"/>
    <property type="molecule type" value="Genomic_DNA"/>
</dbReference>
<reference evidence="2" key="1">
    <citation type="journal article" date="2023" name="Front. Plant Sci.">
        <title>Chromosomal-level genome assembly of Melastoma candidum provides insights into trichome evolution.</title>
        <authorList>
            <person name="Zhong Y."/>
            <person name="Wu W."/>
            <person name="Sun C."/>
            <person name="Zou P."/>
            <person name="Liu Y."/>
            <person name="Dai S."/>
            <person name="Zhou R."/>
        </authorList>
    </citation>
    <scope>NUCLEOTIDE SEQUENCE [LARGE SCALE GENOMIC DNA]</scope>
</reference>
<accession>A0ACB9QZA3</accession>
<dbReference type="Proteomes" id="UP001057402">
    <property type="component" value="Chromosome 4"/>
</dbReference>
<proteinExistence type="predicted"/>
<organism evidence="1 2">
    <name type="scientific">Melastoma candidum</name>
    <dbReference type="NCBI Taxonomy" id="119954"/>
    <lineage>
        <taxon>Eukaryota</taxon>
        <taxon>Viridiplantae</taxon>
        <taxon>Streptophyta</taxon>
        <taxon>Embryophyta</taxon>
        <taxon>Tracheophyta</taxon>
        <taxon>Spermatophyta</taxon>
        <taxon>Magnoliopsida</taxon>
        <taxon>eudicotyledons</taxon>
        <taxon>Gunneridae</taxon>
        <taxon>Pentapetalae</taxon>
        <taxon>rosids</taxon>
        <taxon>malvids</taxon>
        <taxon>Myrtales</taxon>
        <taxon>Melastomataceae</taxon>
        <taxon>Melastomatoideae</taxon>
        <taxon>Melastomateae</taxon>
        <taxon>Melastoma</taxon>
    </lineage>
</organism>
<evidence type="ECO:0000313" key="2">
    <source>
        <dbReference type="Proteomes" id="UP001057402"/>
    </source>
</evidence>
<evidence type="ECO:0000313" key="1">
    <source>
        <dbReference type="EMBL" id="KAI4371985.1"/>
    </source>
</evidence>
<gene>
    <name evidence="1" type="ORF">MLD38_010273</name>
</gene>